<dbReference type="AlphaFoldDB" id="A0A2G5K703"/>
<organism evidence="1 2">
    <name type="scientific">Paramylibacter kogurei</name>
    <dbReference type="NCBI Taxonomy" id="1889778"/>
    <lineage>
        <taxon>Bacteria</taxon>
        <taxon>Pseudomonadati</taxon>
        <taxon>Pseudomonadota</taxon>
        <taxon>Alphaproteobacteria</taxon>
        <taxon>Rhodobacterales</taxon>
        <taxon>Paracoccaceae</taxon>
        <taxon>Paramylibacter</taxon>
    </lineage>
</organism>
<protein>
    <submittedName>
        <fullName evidence="1">Nucleoside/nucleotide kinase family protein</fullName>
    </submittedName>
</protein>
<keyword evidence="1" id="KW-0808">Transferase</keyword>
<name>A0A2G5K703_9RHOB</name>
<reference evidence="1 2" key="1">
    <citation type="submission" date="2016-08" db="EMBL/GenBank/DDBJ databases">
        <title>Draft genome of Amylibacter sp. strain 4G11.</title>
        <authorList>
            <person name="Wong S.-K."/>
            <person name="Hamasaki K."/>
            <person name="Yoshizawa S."/>
        </authorList>
    </citation>
    <scope>NUCLEOTIDE SEQUENCE [LARGE SCALE GENOMIC DNA]</scope>
    <source>
        <strain evidence="1 2">4G11</strain>
    </source>
</reference>
<dbReference type="Proteomes" id="UP000231516">
    <property type="component" value="Unassembled WGS sequence"/>
</dbReference>
<dbReference type="RefSeq" id="WP_205661379.1">
    <property type="nucleotide sequence ID" value="NZ_MDGM01000011.1"/>
</dbReference>
<comment type="caution">
    <text evidence="1">The sequence shown here is derived from an EMBL/GenBank/DDBJ whole genome shotgun (WGS) entry which is preliminary data.</text>
</comment>
<dbReference type="Gene3D" id="3.40.50.300">
    <property type="entry name" value="P-loop containing nucleotide triphosphate hydrolases"/>
    <property type="match status" value="1"/>
</dbReference>
<dbReference type="SUPFAM" id="SSF52540">
    <property type="entry name" value="P-loop containing nucleoside triphosphate hydrolases"/>
    <property type="match status" value="1"/>
</dbReference>
<evidence type="ECO:0000313" key="2">
    <source>
        <dbReference type="Proteomes" id="UP000231516"/>
    </source>
</evidence>
<dbReference type="GO" id="GO:0016301">
    <property type="term" value="F:kinase activity"/>
    <property type="evidence" value="ECO:0007669"/>
    <property type="project" value="UniProtKB-KW"/>
</dbReference>
<dbReference type="PANTHER" id="PTHR10285">
    <property type="entry name" value="URIDINE KINASE"/>
    <property type="match status" value="1"/>
</dbReference>
<sequence>MGQINNLVSVIRDVPFRTCRRLIAVSGPPASGKSTYAGVLAAQTKNAVVVPMDGFHLENEILKQRGLLERKGAPETFDVDGFVHLIKRLSTDDEIYFPLFDRERDCAVAGAGYVGADCETVIVEGNYLMLDEPKWRDLAMLWDYSITLEVPHTMLRARLLDRWSRYGFDSAEAIAKTDGNDLPNVNRVLRNHIASDMNIKNVSQTDLQ</sequence>
<proteinExistence type="predicted"/>
<dbReference type="EMBL" id="MDGM01000011">
    <property type="protein sequence ID" value="PIB25225.1"/>
    <property type="molecule type" value="Genomic_DNA"/>
</dbReference>
<gene>
    <name evidence="1" type="ORF">BFP76_01090</name>
</gene>
<keyword evidence="2" id="KW-1185">Reference proteome</keyword>
<keyword evidence="1" id="KW-0418">Kinase</keyword>
<accession>A0A2G5K703</accession>
<dbReference type="InterPro" id="IPR027417">
    <property type="entry name" value="P-loop_NTPase"/>
</dbReference>
<evidence type="ECO:0000313" key="1">
    <source>
        <dbReference type="EMBL" id="PIB25225.1"/>
    </source>
</evidence>